<dbReference type="InterPro" id="IPR028932">
    <property type="entry name" value="TerB-C"/>
</dbReference>
<proteinExistence type="predicted"/>
<feature type="region of interest" description="Disordered" evidence="1">
    <location>
        <begin position="391"/>
        <end position="429"/>
    </location>
</feature>
<sequence length="513" mass="56554">MPPKRPTAPAAADDSIIDITGLFERLAVANAAPPPPPAPKPTPYIESAPGSGIFIYNYDYHYRAPATLGHTYGDKLGLTPRQISWLDKFNLPTNNTFLNIEPMRQATLLLYLAVLPGLDRQLKAAGTTLAKTTKALEDEAKQISYEAGFWYNTQNRGGKAGTDIYLAIFRLCENALRSRFNYARKAPALFPRQLASLEPKFHLKLGRHVATLLPTLLPQVPPPSAETERTFNEHAPQRWKFYFEPLAKLLPAKVPAFVKAVEKLAQQNNRTAARETIYYEAAKLLAGADREAALRSYLHYLHDGAHWVNPKPKTLPRNLHKELFPLPEHTQRFTMIANLLELNGDRKTALEKVATVYVVERRKIELDPAAVQAARARHADTVVLLNEYLQDEPAAAPSKPNQAPTPTKTAKTSKSDPKQPKTPAAPAPAAAGAFAGSLGLSGPQQALLQLFAAHQLTLSLGQVEALAKSHGGLRNQLIDGLNDTCYELLDDVLIEESGDGYTIYEPYFRKITG</sequence>
<evidence type="ECO:0000256" key="1">
    <source>
        <dbReference type="SAM" id="MobiDB-lite"/>
    </source>
</evidence>
<name>A0ABP7QH56_9BACT</name>
<evidence type="ECO:0000259" key="2">
    <source>
        <dbReference type="Pfam" id="PF15615"/>
    </source>
</evidence>
<dbReference type="Pfam" id="PF15615">
    <property type="entry name" value="TerB_C"/>
    <property type="match status" value="1"/>
</dbReference>
<evidence type="ECO:0000313" key="4">
    <source>
        <dbReference type="Proteomes" id="UP001501556"/>
    </source>
</evidence>
<organism evidence="3 4">
    <name type="scientific">Hymenobacter antarcticus</name>
    <dbReference type="NCBI Taxonomy" id="486270"/>
    <lineage>
        <taxon>Bacteria</taxon>
        <taxon>Pseudomonadati</taxon>
        <taxon>Bacteroidota</taxon>
        <taxon>Cytophagia</taxon>
        <taxon>Cytophagales</taxon>
        <taxon>Hymenobacteraceae</taxon>
        <taxon>Hymenobacter</taxon>
    </lineage>
</organism>
<dbReference type="EMBL" id="BAABDI010000022">
    <property type="protein sequence ID" value="GAA3982387.1"/>
    <property type="molecule type" value="Genomic_DNA"/>
</dbReference>
<feature type="domain" description="TerB-C" evidence="2">
    <location>
        <begin position="350"/>
        <end position="511"/>
    </location>
</feature>
<dbReference type="RefSeq" id="WP_345125619.1">
    <property type="nucleotide sequence ID" value="NZ_BAABDI010000022.1"/>
</dbReference>
<protein>
    <recommendedName>
        <fullName evidence="2">TerB-C domain-containing protein</fullName>
    </recommendedName>
</protein>
<keyword evidence="4" id="KW-1185">Reference proteome</keyword>
<evidence type="ECO:0000313" key="3">
    <source>
        <dbReference type="EMBL" id="GAA3982387.1"/>
    </source>
</evidence>
<reference evidence="4" key="1">
    <citation type="journal article" date="2019" name="Int. J. Syst. Evol. Microbiol.">
        <title>The Global Catalogue of Microorganisms (GCM) 10K type strain sequencing project: providing services to taxonomists for standard genome sequencing and annotation.</title>
        <authorList>
            <consortium name="The Broad Institute Genomics Platform"/>
            <consortium name="The Broad Institute Genome Sequencing Center for Infectious Disease"/>
            <person name="Wu L."/>
            <person name="Ma J."/>
        </authorList>
    </citation>
    <scope>NUCLEOTIDE SEQUENCE [LARGE SCALE GENOMIC DNA]</scope>
    <source>
        <strain evidence="4">JCM 17217</strain>
    </source>
</reference>
<gene>
    <name evidence="3" type="ORF">GCM10022407_29580</name>
</gene>
<accession>A0ABP7QH56</accession>
<dbReference type="Proteomes" id="UP001501556">
    <property type="component" value="Unassembled WGS sequence"/>
</dbReference>
<comment type="caution">
    <text evidence="3">The sequence shown here is derived from an EMBL/GenBank/DDBJ whole genome shotgun (WGS) entry which is preliminary data.</text>
</comment>